<dbReference type="Gene3D" id="3.40.50.2300">
    <property type="match status" value="1"/>
</dbReference>
<gene>
    <name evidence="2" type="ORF">D2E26_0310</name>
</gene>
<evidence type="ECO:0000256" key="1">
    <source>
        <dbReference type="SAM" id="SignalP"/>
    </source>
</evidence>
<comment type="caution">
    <text evidence="2">The sequence shown here is derived from an EMBL/GenBank/DDBJ whole genome shotgun (WGS) entry which is preliminary data.</text>
</comment>
<keyword evidence="1" id="KW-0732">Signal</keyword>
<keyword evidence="3" id="KW-1185">Reference proteome</keyword>
<dbReference type="OrthoDB" id="3239987at2"/>
<dbReference type="AlphaFoldDB" id="A0A430FSD7"/>
<protein>
    <submittedName>
        <fullName evidence="2">Sugar ABC transporter substrate-binding protein</fullName>
    </submittedName>
</protein>
<evidence type="ECO:0000313" key="3">
    <source>
        <dbReference type="Proteomes" id="UP000287609"/>
    </source>
</evidence>
<feature type="chain" id="PRO_5038619860" evidence="1">
    <location>
        <begin position="40"/>
        <end position="211"/>
    </location>
</feature>
<accession>A0A430FSD7</accession>
<feature type="signal peptide" evidence="1">
    <location>
        <begin position="1"/>
        <end position="39"/>
    </location>
</feature>
<proteinExistence type="predicted"/>
<reference evidence="2 3" key="1">
    <citation type="submission" date="2018-09" db="EMBL/GenBank/DDBJ databases">
        <title>Characterization of the phylogenetic diversity of five novel species belonging to the genus Bifidobacterium.</title>
        <authorList>
            <person name="Lugli G.A."/>
            <person name="Duranti S."/>
            <person name="Milani C."/>
        </authorList>
    </citation>
    <scope>NUCLEOTIDE SEQUENCE [LARGE SCALE GENOMIC DNA]</scope>
    <source>
        <strain evidence="2 3">2036B</strain>
    </source>
</reference>
<dbReference type="EMBL" id="QXGM01000001">
    <property type="protein sequence ID" value="RSX55747.1"/>
    <property type="molecule type" value="Genomic_DNA"/>
</dbReference>
<organism evidence="2 3">
    <name type="scientific">Bifidobacterium dolichotidis</name>
    <dbReference type="NCBI Taxonomy" id="2306976"/>
    <lineage>
        <taxon>Bacteria</taxon>
        <taxon>Bacillati</taxon>
        <taxon>Actinomycetota</taxon>
        <taxon>Actinomycetes</taxon>
        <taxon>Bifidobacteriales</taxon>
        <taxon>Bifidobacteriaceae</taxon>
        <taxon>Bifidobacterium</taxon>
    </lineage>
</organism>
<sequence length="211" mass="22051">MACVEHNNKSQHNPNRALRTGISAVAAVLLAAGTLSAVAACTPSNQAVGDTQSVNATPTHDALQGGTTVTVGLIGNPNGGADEQVLSACERDGIDATYISTEHKTGDELTQAQVAGIDDVIHRHMHIAMISGLELTDNNREALTAALQHAREAGVAVVLLNPVNEPEDETLYAAALRVNDRMMDAQPLHQVLTEIAADDAHDKDITVSTLG</sequence>
<evidence type="ECO:0000313" key="2">
    <source>
        <dbReference type="EMBL" id="RSX55747.1"/>
    </source>
</evidence>
<dbReference type="Proteomes" id="UP000287609">
    <property type="component" value="Unassembled WGS sequence"/>
</dbReference>
<dbReference type="RefSeq" id="WP_125962944.1">
    <property type="nucleotide sequence ID" value="NZ_QXGM01000001.1"/>
</dbReference>
<name>A0A430FSD7_9BIFI</name>